<dbReference type="Proteomes" id="UP000002171">
    <property type="component" value="Unassembled WGS sequence"/>
</dbReference>
<dbReference type="OrthoDB" id="6119572at2"/>
<protein>
    <submittedName>
        <fullName evidence="1">Uncharacterized protein</fullName>
    </submittedName>
</protein>
<accession>A0A7U8C631</accession>
<evidence type="ECO:0000313" key="2">
    <source>
        <dbReference type="Proteomes" id="UP000002171"/>
    </source>
</evidence>
<reference evidence="1 2" key="1">
    <citation type="submission" date="2006-02" db="EMBL/GenBank/DDBJ databases">
        <authorList>
            <person name="Pinhassi J."/>
            <person name="Pedros-Alio C."/>
            <person name="Ferriera S."/>
            <person name="Johnson J."/>
            <person name="Kravitz S."/>
            <person name="Halpern A."/>
            <person name="Remington K."/>
            <person name="Beeson K."/>
            <person name="Tran B."/>
            <person name="Rogers Y.-H."/>
            <person name="Friedman R."/>
            <person name="Venter J.C."/>
        </authorList>
    </citation>
    <scope>NUCLEOTIDE SEQUENCE [LARGE SCALE GENOMIC DNA]</scope>
    <source>
        <strain evidence="1 2">MED92</strain>
    </source>
</reference>
<dbReference type="AlphaFoldDB" id="A0A7U8C631"/>
<keyword evidence="2" id="KW-1185">Reference proteome</keyword>
<name>A0A7U8C631_NEPCE</name>
<sequence>MSIFITSVGATDNEICAPISQAILNHLDRKGFKFSGIPSVQPQVLTATGEVSFRLASCNLLTQSANYSYDKIREFVQEYRKATSVAPELNEKVLSMLHELEQLITRCNCGNKKSCSHCTLVNRETLL</sequence>
<dbReference type="EMBL" id="AAOW01000005">
    <property type="protein sequence ID" value="EAR61964.1"/>
    <property type="molecule type" value="Genomic_DNA"/>
</dbReference>
<dbReference type="RefSeq" id="WP_007022699.1">
    <property type="nucleotide sequence ID" value="NZ_CH724127.1"/>
</dbReference>
<gene>
    <name evidence="1" type="ORF">MED92_03413</name>
</gene>
<organism evidence="1 2">
    <name type="scientific">Neptuniibacter caesariensis</name>
    <dbReference type="NCBI Taxonomy" id="207954"/>
    <lineage>
        <taxon>Bacteria</taxon>
        <taxon>Pseudomonadati</taxon>
        <taxon>Pseudomonadota</taxon>
        <taxon>Gammaproteobacteria</taxon>
        <taxon>Oceanospirillales</taxon>
        <taxon>Oceanospirillaceae</taxon>
        <taxon>Neptuniibacter</taxon>
    </lineage>
</organism>
<comment type="caution">
    <text evidence="1">The sequence shown here is derived from an EMBL/GenBank/DDBJ whole genome shotgun (WGS) entry which is preliminary data.</text>
</comment>
<evidence type="ECO:0000313" key="1">
    <source>
        <dbReference type="EMBL" id="EAR61964.1"/>
    </source>
</evidence>
<proteinExistence type="predicted"/>